<dbReference type="Gene3D" id="3.40.525.10">
    <property type="entry name" value="CRAL-TRIO lipid binding domain"/>
    <property type="match status" value="1"/>
</dbReference>
<feature type="region of interest" description="Disordered" evidence="1">
    <location>
        <begin position="1"/>
        <end position="41"/>
    </location>
</feature>
<evidence type="ECO:0000259" key="2">
    <source>
        <dbReference type="PROSITE" id="PS50191"/>
    </source>
</evidence>
<dbReference type="CDD" id="cd00170">
    <property type="entry name" value="SEC14"/>
    <property type="match status" value="1"/>
</dbReference>
<sequence>MTENGKPDAAAPSLPAPSFHTDASASDRAAEEDDDAASFASSDLEAVVMTPAVDENTRALVDSLRERIRASGIQLSASERRWSDDACLSRFLRARRRHVGRAYRQWQETLLWRREFGVEEMMLRADLADVRHQSETGKMYVHGYDKYNRPLVIMTPRLQNTSERKTSQGQMRHLVYTLERAVAMMRPPVEKLCLIIDFQGYSLRNAPSLQVQRQTLKILQDHYPERLGMAICIDAPVLFWTFFQLIKPFIDKRTAAKIKFAERKAKPGTRTHMGTLLQAYVDGHVLPAGLGGKSSWRYSNQEYFARRIIPSYLCECLPADDGAAEDVDGSTDTFWDAECRA</sequence>
<gene>
    <name evidence="3" type="ORF">CDCA_CDCA01G0448</name>
</gene>
<dbReference type="InterPro" id="IPR001251">
    <property type="entry name" value="CRAL-TRIO_dom"/>
</dbReference>
<dbReference type="Proteomes" id="UP001301350">
    <property type="component" value="Unassembled WGS sequence"/>
</dbReference>
<accession>A0AAV9IR79</accession>
<dbReference type="InterPro" id="IPR036865">
    <property type="entry name" value="CRAL-TRIO_dom_sf"/>
</dbReference>
<evidence type="ECO:0000256" key="1">
    <source>
        <dbReference type="SAM" id="MobiDB-lite"/>
    </source>
</evidence>
<organism evidence="3 4">
    <name type="scientific">Cyanidium caldarium</name>
    <name type="common">Red alga</name>
    <dbReference type="NCBI Taxonomy" id="2771"/>
    <lineage>
        <taxon>Eukaryota</taxon>
        <taxon>Rhodophyta</taxon>
        <taxon>Bangiophyceae</taxon>
        <taxon>Cyanidiales</taxon>
        <taxon>Cyanidiaceae</taxon>
        <taxon>Cyanidium</taxon>
    </lineage>
</organism>
<dbReference type="SUPFAM" id="SSF46938">
    <property type="entry name" value="CRAL/TRIO N-terminal domain"/>
    <property type="match status" value="1"/>
</dbReference>
<dbReference type="SUPFAM" id="SSF52087">
    <property type="entry name" value="CRAL/TRIO domain"/>
    <property type="match status" value="1"/>
</dbReference>
<feature type="domain" description="CRAL-TRIO" evidence="2">
    <location>
        <begin position="141"/>
        <end position="298"/>
    </location>
</feature>
<dbReference type="Pfam" id="PF00650">
    <property type="entry name" value="CRAL_TRIO"/>
    <property type="match status" value="1"/>
</dbReference>
<dbReference type="InterPro" id="IPR036273">
    <property type="entry name" value="CRAL/TRIO_N_dom_sf"/>
</dbReference>
<dbReference type="AlphaFoldDB" id="A0AAV9IR79"/>
<reference evidence="3 4" key="1">
    <citation type="submission" date="2022-07" db="EMBL/GenBank/DDBJ databases">
        <title>Genome-wide signatures of adaptation to extreme environments.</title>
        <authorList>
            <person name="Cho C.H."/>
            <person name="Yoon H.S."/>
        </authorList>
    </citation>
    <scope>NUCLEOTIDE SEQUENCE [LARGE SCALE GENOMIC DNA]</scope>
    <source>
        <strain evidence="3 4">DBV 063 E5</strain>
    </source>
</reference>
<evidence type="ECO:0000313" key="4">
    <source>
        <dbReference type="Proteomes" id="UP001301350"/>
    </source>
</evidence>
<dbReference type="PANTHER" id="PTHR45824:SF29">
    <property type="entry name" value="GH16843P"/>
    <property type="match status" value="1"/>
</dbReference>
<proteinExistence type="predicted"/>
<protein>
    <recommendedName>
        <fullName evidence="2">CRAL-TRIO domain-containing protein</fullName>
    </recommendedName>
</protein>
<dbReference type="PROSITE" id="PS50191">
    <property type="entry name" value="CRAL_TRIO"/>
    <property type="match status" value="1"/>
</dbReference>
<dbReference type="EMBL" id="JANCYW010000001">
    <property type="protein sequence ID" value="KAK4534423.1"/>
    <property type="molecule type" value="Genomic_DNA"/>
</dbReference>
<dbReference type="InterPro" id="IPR052578">
    <property type="entry name" value="PI_Transfer_CRAL-TRIO"/>
</dbReference>
<dbReference type="GO" id="GO:0008526">
    <property type="term" value="F:phosphatidylinositol transfer activity"/>
    <property type="evidence" value="ECO:0007669"/>
    <property type="project" value="TreeGrafter"/>
</dbReference>
<name>A0AAV9IR79_CYACA</name>
<keyword evidence="4" id="KW-1185">Reference proteome</keyword>
<feature type="compositionally biased region" description="Low complexity" evidence="1">
    <location>
        <begin position="7"/>
        <end position="27"/>
    </location>
</feature>
<comment type="caution">
    <text evidence="3">The sequence shown here is derived from an EMBL/GenBank/DDBJ whole genome shotgun (WGS) entry which is preliminary data.</text>
</comment>
<dbReference type="PANTHER" id="PTHR45824">
    <property type="entry name" value="GH16843P"/>
    <property type="match status" value="1"/>
</dbReference>
<dbReference type="SMART" id="SM00516">
    <property type="entry name" value="SEC14"/>
    <property type="match status" value="1"/>
</dbReference>
<evidence type="ECO:0000313" key="3">
    <source>
        <dbReference type="EMBL" id="KAK4534423.1"/>
    </source>
</evidence>